<evidence type="ECO:0000259" key="1">
    <source>
        <dbReference type="Pfam" id="PF12705"/>
    </source>
</evidence>
<evidence type="ECO:0000313" key="2">
    <source>
        <dbReference type="EMBL" id="OGG73318.1"/>
    </source>
</evidence>
<protein>
    <recommendedName>
        <fullName evidence="1">PD-(D/E)XK endonuclease-like domain-containing protein</fullName>
    </recommendedName>
</protein>
<dbReference type="Pfam" id="PF12705">
    <property type="entry name" value="PDDEXK_1"/>
    <property type="match status" value="1"/>
</dbReference>
<reference evidence="2 3" key="1">
    <citation type="journal article" date="2016" name="Nat. Commun.">
        <title>Thousands of microbial genomes shed light on interconnected biogeochemical processes in an aquifer system.</title>
        <authorList>
            <person name="Anantharaman K."/>
            <person name="Brown C.T."/>
            <person name="Hug L.A."/>
            <person name="Sharon I."/>
            <person name="Castelle C.J."/>
            <person name="Probst A.J."/>
            <person name="Thomas B.C."/>
            <person name="Singh A."/>
            <person name="Wilkins M.J."/>
            <person name="Karaoz U."/>
            <person name="Brodie E.L."/>
            <person name="Williams K.H."/>
            <person name="Hubbard S.S."/>
            <person name="Banfield J.F."/>
        </authorList>
    </citation>
    <scope>NUCLEOTIDE SEQUENCE [LARGE SCALE GENOMIC DNA]</scope>
</reference>
<name>A0A1F6EI71_9BACT</name>
<proteinExistence type="predicted"/>
<evidence type="ECO:0000313" key="3">
    <source>
        <dbReference type="Proteomes" id="UP000177306"/>
    </source>
</evidence>
<gene>
    <name evidence="2" type="ORF">A3A38_01345</name>
</gene>
<comment type="caution">
    <text evidence="2">The sequence shown here is derived from an EMBL/GenBank/DDBJ whole genome shotgun (WGS) entry which is preliminary data.</text>
</comment>
<organism evidence="2 3">
    <name type="scientific">Candidatus Kaiserbacteria bacterium RIFCSPLOWO2_01_FULL_53_17</name>
    <dbReference type="NCBI Taxonomy" id="1798511"/>
    <lineage>
        <taxon>Bacteria</taxon>
        <taxon>Candidatus Kaiseribacteriota</taxon>
    </lineage>
</organism>
<accession>A0A1F6EI71</accession>
<sequence length="316" mass="36297">MRKSASERAVEEYDSIPPIEAYEPYAPFEGDEEAIEERLWPYEEAAPTPGKLPITHWSHSSLMAYLRNPLAWYKRYVERVYDMPTTPSSIIGRAGHIALQHFYGGISKEGAIDLGMEYLQSVPDFEINFGVAKTKAAKKKKRAAMEQEYLQAINFYLARPPKHDVVDIEVKATANVEGFALPLKAVSDLVVRSKVDKEALDIIDHKFVDSFSAHKQNKTLFVMQALFNYYTVSHTYKKPVRRFILQECKKTKNRDGKAQMRKYVIEYEKCAGEFELFRRLVNDATADLARRKVFLPNPSDMFEGENSFDIYRLGLG</sequence>
<feature type="domain" description="PD-(D/E)XK endonuclease-like" evidence="1">
    <location>
        <begin position="56"/>
        <end position="299"/>
    </location>
</feature>
<dbReference type="EMBL" id="MFLY01000003">
    <property type="protein sequence ID" value="OGG73318.1"/>
    <property type="molecule type" value="Genomic_DNA"/>
</dbReference>
<dbReference type="Proteomes" id="UP000177306">
    <property type="component" value="Unassembled WGS sequence"/>
</dbReference>
<dbReference type="AlphaFoldDB" id="A0A1F6EI71"/>
<dbReference type="InterPro" id="IPR038726">
    <property type="entry name" value="PDDEXK_AddAB-type"/>
</dbReference>